<evidence type="ECO:0000313" key="1">
    <source>
        <dbReference type="EMBL" id="CAG8460148.1"/>
    </source>
</evidence>
<comment type="caution">
    <text evidence="1">The sequence shown here is derived from an EMBL/GenBank/DDBJ whole genome shotgun (WGS) entry which is preliminary data.</text>
</comment>
<evidence type="ECO:0000313" key="2">
    <source>
        <dbReference type="Proteomes" id="UP000789759"/>
    </source>
</evidence>
<dbReference type="EMBL" id="CAJVQA010000170">
    <property type="protein sequence ID" value="CAG8460148.1"/>
    <property type="molecule type" value="Genomic_DNA"/>
</dbReference>
<name>A0A9N8VM55_9GLOM</name>
<gene>
    <name evidence="1" type="ORF">CPELLU_LOCUS586</name>
</gene>
<sequence length="155" mass="16899">MPKNRDLKSSESPKGQDYIGCDCNDYDCELCQLGNNCTLNDDCASGACHNIYGICVPCTNDNDCNDEFRCMNEIGVCICRPNNNAWSCQVGDSCVDNKDCETGTCSVGICVPCFDDNECDPGNECVGGYCICKKGEECNNQIRKFSSMSDIAPIQ</sequence>
<dbReference type="OrthoDB" id="2323343at2759"/>
<keyword evidence="2" id="KW-1185">Reference proteome</keyword>
<dbReference type="Proteomes" id="UP000789759">
    <property type="component" value="Unassembled WGS sequence"/>
</dbReference>
<protein>
    <submittedName>
        <fullName evidence="1">9415_t:CDS:1</fullName>
    </submittedName>
</protein>
<dbReference type="AlphaFoldDB" id="A0A9N8VM55"/>
<reference evidence="1" key="1">
    <citation type="submission" date="2021-06" db="EMBL/GenBank/DDBJ databases">
        <authorList>
            <person name="Kallberg Y."/>
            <person name="Tangrot J."/>
            <person name="Rosling A."/>
        </authorList>
    </citation>
    <scope>NUCLEOTIDE SEQUENCE</scope>
    <source>
        <strain evidence="1">FL966</strain>
    </source>
</reference>
<proteinExistence type="predicted"/>
<accession>A0A9N8VM55</accession>
<organism evidence="1 2">
    <name type="scientific">Cetraspora pellucida</name>
    <dbReference type="NCBI Taxonomy" id="1433469"/>
    <lineage>
        <taxon>Eukaryota</taxon>
        <taxon>Fungi</taxon>
        <taxon>Fungi incertae sedis</taxon>
        <taxon>Mucoromycota</taxon>
        <taxon>Glomeromycotina</taxon>
        <taxon>Glomeromycetes</taxon>
        <taxon>Diversisporales</taxon>
        <taxon>Gigasporaceae</taxon>
        <taxon>Cetraspora</taxon>
    </lineage>
</organism>